<keyword evidence="3" id="KW-1185">Reference proteome</keyword>
<organism evidence="2 3">
    <name type="scientific">Mycena citricolor</name>
    <dbReference type="NCBI Taxonomy" id="2018698"/>
    <lineage>
        <taxon>Eukaryota</taxon>
        <taxon>Fungi</taxon>
        <taxon>Dikarya</taxon>
        <taxon>Basidiomycota</taxon>
        <taxon>Agaricomycotina</taxon>
        <taxon>Agaricomycetes</taxon>
        <taxon>Agaricomycetidae</taxon>
        <taxon>Agaricales</taxon>
        <taxon>Marasmiineae</taxon>
        <taxon>Mycenaceae</taxon>
        <taxon>Mycena</taxon>
    </lineage>
</organism>
<feature type="region of interest" description="Disordered" evidence="1">
    <location>
        <begin position="376"/>
        <end position="470"/>
    </location>
</feature>
<evidence type="ECO:0000256" key="1">
    <source>
        <dbReference type="SAM" id="MobiDB-lite"/>
    </source>
</evidence>
<comment type="caution">
    <text evidence="2">The sequence shown here is derived from an EMBL/GenBank/DDBJ whole genome shotgun (WGS) entry which is preliminary data.</text>
</comment>
<feature type="compositionally biased region" description="Low complexity" evidence="1">
    <location>
        <begin position="332"/>
        <end position="343"/>
    </location>
</feature>
<feature type="compositionally biased region" description="Polar residues" evidence="1">
    <location>
        <begin position="376"/>
        <end position="385"/>
    </location>
</feature>
<accession>A0AAD2Q7E6</accession>
<reference evidence="2" key="1">
    <citation type="submission" date="2023-11" db="EMBL/GenBank/DDBJ databases">
        <authorList>
            <person name="De Vega J J."/>
            <person name="De Vega J J."/>
        </authorList>
    </citation>
    <scope>NUCLEOTIDE SEQUENCE</scope>
</reference>
<gene>
    <name evidence="2" type="ORF">MYCIT1_LOCUS36978</name>
</gene>
<feature type="region of interest" description="Disordered" evidence="1">
    <location>
        <begin position="679"/>
        <end position="705"/>
    </location>
</feature>
<protein>
    <recommendedName>
        <fullName evidence="4">Retrotransposon gag domain-containing protein</fullName>
    </recommendedName>
</protein>
<name>A0AAD2Q7E6_9AGAR</name>
<feature type="region of interest" description="Disordered" evidence="1">
    <location>
        <begin position="197"/>
        <end position="221"/>
    </location>
</feature>
<proteinExistence type="predicted"/>
<evidence type="ECO:0000313" key="3">
    <source>
        <dbReference type="Proteomes" id="UP001295794"/>
    </source>
</evidence>
<sequence>MQQPTHHNNNPDPGRVLCCRNSCGIVITTGELSMFPPGIEGRPVTLELTYAHVVSPASATFPKPVDASSTIGRDIASTPPQGEHPAHEITEESPLSVQAGEMPNRLHSLSEEVGDVDSPWTVATGRNVHTHCESVSSHKSSTVGRVSPELDYAHGTVEELTSIVDKAAASMSPLTLWLIANCYAKLASVLEQKIPAQGLDPCSDTTPESMKESADTGERLATMNDHPYRLEAAEWSDDSPYPNPPVASSAQEKGKGPDPSNWGEINICDSELEYQHNVWKAFELALKTEDISAEKSGHDVFLHKFNQMQERLAELEDQERQWETSQISENQTPKPTAVKTPTTLIQTGGGGSGPIALAISKRQSVSTKETGGFVTSVRQGVSLQPSDDSSSSSESSFKGPESEIKSSSVGLSELSGSSGPGDRSLDSSSDSDYSSSDLDLPRRKRQIKKKKKTSKRPKGKMLVKPNPPAHYNWSENTDMYTQFVDEANRYCELGNVPKVHCVPIVGLFLDGDAKKFYNRRIRGNEHKWTLKKMLWRLLKYCFSLDYQQKQHKRLNRCHQNGKSVNKHVLKLESILLQIGLKKDQERVALLWNSFDADIQEELFRFGLDPEKSRWKRVVKEAIRAEHFLNLDKRCKGKDTTMAVASTGPGKSGLNWDKRKRRFFPQKQGGIIKTAATAVVPSQGAGPRPENCPAPTAGPTSVPGKNQVSPTNHPWECCLSPQKRANLMTCGLCLNCEESGHMAC</sequence>
<feature type="compositionally biased region" description="Basic and acidic residues" evidence="1">
    <location>
        <begin position="209"/>
        <end position="218"/>
    </location>
</feature>
<feature type="compositionally biased region" description="Low complexity" evidence="1">
    <location>
        <begin position="386"/>
        <end position="396"/>
    </location>
</feature>
<feature type="compositionally biased region" description="Low complexity" evidence="1">
    <location>
        <begin position="406"/>
        <end position="438"/>
    </location>
</feature>
<feature type="region of interest" description="Disordered" evidence="1">
    <location>
        <begin position="63"/>
        <end position="91"/>
    </location>
</feature>
<dbReference type="EMBL" id="CAVNYO010000478">
    <property type="protein sequence ID" value="CAK5284020.1"/>
    <property type="molecule type" value="Genomic_DNA"/>
</dbReference>
<dbReference type="AlphaFoldDB" id="A0AAD2Q7E6"/>
<evidence type="ECO:0008006" key="4">
    <source>
        <dbReference type="Google" id="ProtNLM"/>
    </source>
</evidence>
<evidence type="ECO:0000313" key="2">
    <source>
        <dbReference type="EMBL" id="CAK5284020.1"/>
    </source>
</evidence>
<feature type="compositionally biased region" description="Basic residues" evidence="1">
    <location>
        <begin position="442"/>
        <end position="461"/>
    </location>
</feature>
<feature type="region of interest" description="Disordered" evidence="1">
    <location>
        <begin position="317"/>
        <end position="351"/>
    </location>
</feature>
<feature type="region of interest" description="Disordered" evidence="1">
    <location>
        <begin position="234"/>
        <end position="262"/>
    </location>
</feature>
<dbReference type="Proteomes" id="UP001295794">
    <property type="component" value="Unassembled WGS sequence"/>
</dbReference>